<feature type="domain" description="CCHC-type" evidence="2">
    <location>
        <begin position="267"/>
        <end position="282"/>
    </location>
</feature>
<protein>
    <recommendedName>
        <fullName evidence="2">CCHC-type domain-containing protein</fullName>
    </recommendedName>
</protein>
<evidence type="ECO:0000256" key="1">
    <source>
        <dbReference type="SAM" id="MobiDB-lite"/>
    </source>
</evidence>
<gene>
    <name evidence="3" type="ORF">LPLAT_LOCUS2176</name>
</gene>
<feature type="domain" description="CCHC-type" evidence="2">
    <location>
        <begin position="307"/>
        <end position="322"/>
    </location>
</feature>
<name>A0AAV2N7L9_9HYME</name>
<feature type="domain" description="CCHC-type" evidence="2">
    <location>
        <begin position="246"/>
        <end position="262"/>
    </location>
</feature>
<organism evidence="3 4">
    <name type="scientific">Lasius platythorax</name>
    <dbReference type="NCBI Taxonomy" id="488582"/>
    <lineage>
        <taxon>Eukaryota</taxon>
        <taxon>Metazoa</taxon>
        <taxon>Ecdysozoa</taxon>
        <taxon>Arthropoda</taxon>
        <taxon>Hexapoda</taxon>
        <taxon>Insecta</taxon>
        <taxon>Pterygota</taxon>
        <taxon>Neoptera</taxon>
        <taxon>Endopterygota</taxon>
        <taxon>Hymenoptera</taxon>
        <taxon>Apocrita</taxon>
        <taxon>Aculeata</taxon>
        <taxon>Formicoidea</taxon>
        <taxon>Formicidae</taxon>
        <taxon>Formicinae</taxon>
        <taxon>Lasius</taxon>
        <taxon>Lasius</taxon>
    </lineage>
</organism>
<feature type="domain" description="CCHC-type" evidence="2">
    <location>
        <begin position="326"/>
        <end position="342"/>
    </location>
</feature>
<proteinExistence type="predicted"/>
<dbReference type="EMBL" id="OZ034834">
    <property type="protein sequence ID" value="CAL1675882.1"/>
    <property type="molecule type" value="Genomic_DNA"/>
</dbReference>
<sequence length="345" mass="39539">MGGNSSSQMDEAVSSEQANPSDRPGFMREESDNVHQNTVAIVPKFITKNDFITTWFSWKNEFLAYMKNIDKEETNKRMWGIMLLNRMGPVGQEIHRTFSFYDKNSQDINVLIKKFDIYCIYGNKRKDDEDIDKYISDLKLAAVECNYADPASIMKEKIIQDISTQSFTGKAALFIEHKGDNLIPYLQSLDLNNIILFWKQCEDLMAQENDKEMPKQNSAYVTSIIIECNRCGTKHNRNRCPAWGTQCSKCKQFNHLTEYCKIKYVDDCTKCGTNHIQSRCPAFGELCTKCGKNNHFSWKCQIPFINNCSRCGKDHIASACSAQGQICPRCNKPNHLEEQCVSKIG</sequence>
<reference evidence="3" key="1">
    <citation type="submission" date="2024-04" db="EMBL/GenBank/DDBJ databases">
        <authorList>
            <consortium name="Molecular Ecology Group"/>
        </authorList>
    </citation>
    <scope>NUCLEOTIDE SEQUENCE</scope>
</reference>
<dbReference type="AlphaFoldDB" id="A0AAV2N7L9"/>
<feature type="domain" description="CCHC-type" evidence="2">
    <location>
        <begin position="286"/>
        <end position="302"/>
    </location>
</feature>
<feature type="compositionally biased region" description="Polar residues" evidence="1">
    <location>
        <begin position="1"/>
        <end position="20"/>
    </location>
</feature>
<keyword evidence="4" id="KW-1185">Reference proteome</keyword>
<dbReference type="SMART" id="SM00343">
    <property type="entry name" value="ZnF_C2HC"/>
    <property type="match status" value="5"/>
</dbReference>
<dbReference type="Proteomes" id="UP001497644">
    <property type="component" value="Chromosome 11"/>
</dbReference>
<evidence type="ECO:0000259" key="2">
    <source>
        <dbReference type="SMART" id="SM00343"/>
    </source>
</evidence>
<dbReference type="GO" id="GO:0008270">
    <property type="term" value="F:zinc ion binding"/>
    <property type="evidence" value="ECO:0007669"/>
    <property type="project" value="InterPro"/>
</dbReference>
<dbReference type="GO" id="GO:0003676">
    <property type="term" value="F:nucleic acid binding"/>
    <property type="evidence" value="ECO:0007669"/>
    <property type="project" value="InterPro"/>
</dbReference>
<dbReference type="InterPro" id="IPR001878">
    <property type="entry name" value="Znf_CCHC"/>
</dbReference>
<evidence type="ECO:0000313" key="4">
    <source>
        <dbReference type="Proteomes" id="UP001497644"/>
    </source>
</evidence>
<evidence type="ECO:0000313" key="3">
    <source>
        <dbReference type="EMBL" id="CAL1675882.1"/>
    </source>
</evidence>
<accession>A0AAV2N7L9</accession>
<feature type="region of interest" description="Disordered" evidence="1">
    <location>
        <begin position="1"/>
        <end position="32"/>
    </location>
</feature>